<dbReference type="InterPro" id="IPR009057">
    <property type="entry name" value="Homeodomain-like_sf"/>
</dbReference>
<proteinExistence type="predicted"/>
<dbReference type="RefSeq" id="WP_273749753.1">
    <property type="nucleotide sequence ID" value="NZ_JAQSJF010000009.1"/>
</dbReference>
<keyword evidence="1" id="KW-0805">Transcription regulation</keyword>
<protein>
    <submittedName>
        <fullName evidence="5">AraC family transcriptional regulator</fullName>
    </submittedName>
</protein>
<keyword evidence="2" id="KW-0238">DNA-binding</keyword>
<dbReference type="PANTHER" id="PTHR46796">
    <property type="entry name" value="HTH-TYPE TRANSCRIPTIONAL ACTIVATOR RHAS-RELATED"/>
    <property type="match status" value="1"/>
</dbReference>
<evidence type="ECO:0000313" key="5">
    <source>
        <dbReference type="EMBL" id="MDD0824061.1"/>
    </source>
</evidence>
<gene>
    <name evidence="5" type="ORF">PTQ27_06230</name>
</gene>
<evidence type="ECO:0000256" key="2">
    <source>
        <dbReference type="ARBA" id="ARBA00023125"/>
    </source>
</evidence>
<dbReference type="Gene3D" id="1.10.10.60">
    <property type="entry name" value="Homeodomain-like"/>
    <property type="match status" value="1"/>
</dbReference>
<keyword evidence="6" id="KW-1185">Reference proteome</keyword>
<comment type="caution">
    <text evidence="5">The sequence shown here is derived from an EMBL/GenBank/DDBJ whole genome shotgun (WGS) entry which is preliminary data.</text>
</comment>
<evidence type="ECO:0000256" key="1">
    <source>
        <dbReference type="ARBA" id="ARBA00023015"/>
    </source>
</evidence>
<sequence length="289" mass="33074">MLTSKNYRQIDPTPELLGIMNYREFNNGFAWKIAQLHCQQKEFHTPTYFHPSLRLVFTLKGTTHLTFGKKSILLNAGEGAVLPNLGMEQQGQKRFYAGKMQKELVLFFEPQWVAMSGIDLRLLQQLEDGLQPRQFQINSSMQLLLAQLLHSEQNPTQWQLPIQCNLSFSLLLEVMQSLFPAKPLDNEKSPSHKRLDKLFDLLHSGEADNWTLAKIAKACCSNPTTLQREFQQQYDFTIIHYLRKLKMQRAKQALQGGMSSAKRHSSQVIARWNVLAASFSPNLGSNRAA</sequence>
<accession>A0ABT5MRG8</accession>
<evidence type="ECO:0000259" key="4">
    <source>
        <dbReference type="PROSITE" id="PS01124"/>
    </source>
</evidence>
<reference evidence="5 6" key="1">
    <citation type="submission" date="2023-02" db="EMBL/GenBank/DDBJ databases">
        <title>Mannheimia cairiniae sp. nov., a novel species of Mannheimia obtained from moscovy ducks (Cairina moschata) and reclassification of Mannheimia ovis as heterotypic synonym of Mannheimia pernigra.</title>
        <authorList>
            <person name="Christensen H."/>
        </authorList>
    </citation>
    <scope>NUCLEOTIDE SEQUENCE [LARGE SCALE GENOMIC DNA]</scope>
    <source>
        <strain evidence="5 6">AT1</strain>
    </source>
</reference>
<dbReference type="SMART" id="SM00342">
    <property type="entry name" value="HTH_ARAC"/>
    <property type="match status" value="1"/>
</dbReference>
<evidence type="ECO:0000256" key="3">
    <source>
        <dbReference type="ARBA" id="ARBA00023163"/>
    </source>
</evidence>
<evidence type="ECO:0000313" key="6">
    <source>
        <dbReference type="Proteomes" id="UP001221909"/>
    </source>
</evidence>
<dbReference type="InterPro" id="IPR018060">
    <property type="entry name" value="HTH_AraC"/>
</dbReference>
<dbReference type="Proteomes" id="UP001221909">
    <property type="component" value="Unassembled WGS sequence"/>
</dbReference>
<dbReference type="EMBL" id="JAQSJE010000005">
    <property type="protein sequence ID" value="MDD0824061.1"/>
    <property type="molecule type" value="Genomic_DNA"/>
</dbReference>
<dbReference type="SUPFAM" id="SSF46689">
    <property type="entry name" value="Homeodomain-like"/>
    <property type="match status" value="1"/>
</dbReference>
<organism evidence="5 6">
    <name type="scientific">Mannheimia cairinae</name>
    <dbReference type="NCBI Taxonomy" id="3025936"/>
    <lineage>
        <taxon>Bacteria</taxon>
        <taxon>Pseudomonadati</taxon>
        <taxon>Pseudomonadota</taxon>
        <taxon>Gammaproteobacteria</taxon>
        <taxon>Pasteurellales</taxon>
        <taxon>Pasteurellaceae</taxon>
        <taxon>Mannheimia</taxon>
    </lineage>
</organism>
<keyword evidence="3" id="KW-0804">Transcription</keyword>
<feature type="domain" description="HTH araC/xylS-type" evidence="4">
    <location>
        <begin position="196"/>
        <end position="254"/>
    </location>
</feature>
<dbReference type="InterPro" id="IPR050204">
    <property type="entry name" value="AraC_XylS_family_regulators"/>
</dbReference>
<name>A0ABT5MRG8_9PAST</name>
<dbReference type="PROSITE" id="PS01124">
    <property type="entry name" value="HTH_ARAC_FAMILY_2"/>
    <property type="match status" value="1"/>
</dbReference>